<reference evidence="2" key="1">
    <citation type="journal article" date="2020" name="Nature">
        <title>Giant virus diversity and host interactions through global metagenomics.</title>
        <authorList>
            <person name="Schulz F."/>
            <person name="Roux S."/>
            <person name="Paez-Espino D."/>
            <person name="Jungbluth S."/>
            <person name="Walsh D.A."/>
            <person name="Denef V.J."/>
            <person name="McMahon K.D."/>
            <person name="Konstantinidis K.T."/>
            <person name="Eloe-Fadrosh E.A."/>
            <person name="Kyrpides N.C."/>
            <person name="Woyke T."/>
        </authorList>
    </citation>
    <scope>NUCLEOTIDE SEQUENCE</scope>
    <source>
        <strain evidence="2">GVMAG-M-3300023184-68</strain>
    </source>
</reference>
<name>A0A6C0IDS8_9ZZZZ</name>
<proteinExistence type="predicted"/>
<dbReference type="InterPro" id="IPR029044">
    <property type="entry name" value="Nucleotide-diphossugar_trans"/>
</dbReference>
<organism evidence="2">
    <name type="scientific">viral metagenome</name>
    <dbReference type="NCBI Taxonomy" id="1070528"/>
    <lineage>
        <taxon>unclassified sequences</taxon>
        <taxon>metagenomes</taxon>
        <taxon>organismal metagenomes</taxon>
    </lineage>
</organism>
<dbReference type="Gene3D" id="3.90.550.10">
    <property type="entry name" value="Spore Coat Polysaccharide Biosynthesis Protein SpsA, Chain A"/>
    <property type="match status" value="1"/>
</dbReference>
<accession>A0A6C0IDS8</accession>
<protein>
    <recommendedName>
        <fullName evidence="1">Glycosyltransferase 2-like domain-containing protein</fullName>
    </recommendedName>
</protein>
<feature type="domain" description="Glycosyltransferase 2-like" evidence="1">
    <location>
        <begin position="21"/>
        <end position="158"/>
    </location>
</feature>
<dbReference type="Pfam" id="PF00535">
    <property type="entry name" value="Glycos_transf_2"/>
    <property type="match status" value="1"/>
</dbReference>
<dbReference type="CDD" id="cd00761">
    <property type="entry name" value="Glyco_tranf_GTA_type"/>
    <property type="match status" value="1"/>
</dbReference>
<sequence length="252" mass="29153">MSSSKPNSTVSIVTITQLSRSNCLSILYELILSQTYTNILEWVIVEGSRNETDGEQNRINIQYLQDNHTLDFKIVYVPYSNQKLSDLRNLSNDTCKGDIIVCMDDDDYYPKERVKHAVEQLEKSEYLLAGCTDVYLYDYGLEKMYKCTGFHSYHSTNNVLAYKREYLINHRYAPGLSMGEEAGFTNYFTEPMVQLHAKKSIVVSCHTSNTVDKRPFCTQSIVVNEIKDDVHKYIPMDIFHRMRDLFSQSISP</sequence>
<dbReference type="EMBL" id="MN740155">
    <property type="protein sequence ID" value="QHT90567.1"/>
    <property type="molecule type" value="Genomic_DNA"/>
</dbReference>
<dbReference type="AlphaFoldDB" id="A0A6C0IDS8"/>
<dbReference type="InterPro" id="IPR001173">
    <property type="entry name" value="Glyco_trans_2-like"/>
</dbReference>
<evidence type="ECO:0000259" key="1">
    <source>
        <dbReference type="Pfam" id="PF00535"/>
    </source>
</evidence>
<evidence type="ECO:0000313" key="2">
    <source>
        <dbReference type="EMBL" id="QHT90567.1"/>
    </source>
</evidence>
<dbReference type="SUPFAM" id="SSF53448">
    <property type="entry name" value="Nucleotide-diphospho-sugar transferases"/>
    <property type="match status" value="1"/>
</dbReference>